<organism evidence="1">
    <name type="scientific">Chelativorans sp. (strain BNC1)</name>
    <dbReference type="NCBI Taxonomy" id="266779"/>
    <lineage>
        <taxon>Bacteria</taxon>
        <taxon>Pseudomonadati</taxon>
        <taxon>Pseudomonadota</taxon>
        <taxon>Alphaproteobacteria</taxon>
        <taxon>Hyphomicrobiales</taxon>
        <taxon>Phyllobacteriaceae</taxon>
        <taxon>Chelativorans</taxon>
    </lineage>
</organism>
<sequence>MQTVAELTRFTPRALYYADADALEYVRIDEPVVYRRIDGLLTLILGIDERKPVGFKIKGFRNIYLRKLKPSLRDDNDHFLRMVTVFEKIMSEIGDGIFSDSSRREAYKAATNIAMEDQVIVSDLPNAA</sequence>
<evidence type="ECO:0000313" key="1">
    <source>
        <dbReference type="EMBL" id="ABG62726.1"/>
    </source>
</evidence>
<dbReference type="OrthoDB" id="8379060at2"/>
<accession>Q11IP9</accession>
<name>Q11IP9_CHESB</name>
<reference evidence="1" key="1">
    <citation type="submission" date="2006-06" db="EMBL/GenBank/DDBJ databases">
        <title>Complete sequence of chromosome of Chelativorans sp. BNC1.</title>
        <authorList>
            <consortium name="US DOE Joint Genome Institute"/>
            <person name="Copeland A."/>
            <person name="Lucas S."/>
            <person name="Lapidus A."/>
            <person name="Barry K."/>
            <person name="Detter J.C."/>
            <person name="Glavina del Rio T."/>
            <person name="Hammon N."/>
            <person name="Israni S."/>
            <person name="Dalin E."/>
            <person name="Tice H."/>
            <person name="Pitluck S."/>
            <person name="Chertkov O."/>
            <person name="Brettin T."/>
            <person name="Bruce D."/>
            <person name="Han C."/>
            <person name="Tapia R."/>
            <person name="Gilna P."/>
            <person name="Schmutz J."/>
            <person name="Larimer F."/>
            <person name="Land M."/>
            <person name="Hauser L."/>
            <person name="Kyrpides N."/>
            <person name="Mikhailova N."/>
            <person name="Richardson P."/>
        </authorList>
    </citation>
    <scope>NUCLEOTIDE SEQUENCE</scope>
    <source>
        <strain evidence="1">BNC1</strain>
    </source>
</reference>
<dbReference type="STRING" id="266779.Meso_1330"/>
<dbReference type="KEGG" id="mes:Meso_1330"/>
<gene>
    <name evidence="1" type="ordered locus">Meso_1330</name>
</gene>
<proteinExistence type="predicted"/>
<dbReference type="EMBL" id="CP000390">
    <property type="protein sequence ID" value="ABG62726.1"/>
    <property type="molecule type" value="Genomic_DNA"/>
</dbReference>
<dbReference type="HOGENOM" id="CLU_1955686_0_0_5"/>
<dbReference type="AlphaFoldDB" id="Q11IP9"/>
<protein>
    <submittedName>
        <fullName evidence="1">Uncharacterized protein</fullName>
    </submittedName>
</protein>
<dbReference type="eggNOG" id="ENOG5033NK6">
    <property type="taxonomic scope" value="Bacteria"/>
</dbReference>